<dbReference type="Proteomes" id="UP001628193">
    <property type="component" value="Unassembled WGS sequence"/>
</dbReference>
<evidence type="ECO:0008006" key="3">
    <source>
        <dbReference type="Google" id="ProtNLM"/>
    </source>
</evidence>
<organism evidence="1 2">
    <name type="scientific">Candidatus Magnetaquiglobus chichijimensis</name>
    <dbReference type="NCBI Taxonomy" id="3141448"/>
    <lineage>
        <taxon>Bacteria</taxon>
        <taxon>Pseudomonadati</taxon>
        <taxon>Pseudomonadota</taxon>
        <taxon>Magnetococcia</taxon>
        <taxon>Magnetococcales</taxon>
        <taxon>Candidatus Magnetaquicoccaceae</taxon>
        <taxon>Candidatus Magnetaquiglobus</taxon>
    </lineage>
</organism>
<dbReference type="Gene3D" id="3.20.20.370">
    <property type="entry name" value="Glycoside hydrolase/deacetylase"/>
    <property type="match status" value="1"/>
</dbReference>
<gene>
    <name evidence="1" type="ORF">SIID45300_00501</name>
</gene>
<comment type="caution">
    <text evidence="1">The sequence shown here is derived from an EMBL/GenBank/DDBJ whole genome shotgun (WGS) entry which is preliminary data.</text>
</comment>
<dbReference type="RefSeq" id="WP_420903913.1">
    <property type="nucleotide sequence ID" value="NZ_BAAFGK010000002.1"/>
</dbReference>
<protein>
    <recommendedName>
        <fullName evidence="3">NodB homology domain-containing protein</fullName>
    </recommendedName>
</protein>
<keyword evidence="2" id="KW-1185">Reference proteome</keyword>
<evidence type="ECO:0000313" key="1">
    <source>
        <dbReference type="EMBL" id="GAB0056196.1"/>
    </source>
</evidence>
<name>A0ABQ0C5N3_9PROT</name>
<accession>A0ABQ0C5N3</accession>
<reference evidence="1 2" key="2">
    <citation type="submission" date="2024-09" db="EMBL/GenBank/DDBJ databases">
        <title>Draft genome sequence of Candidatus Magnetaquicoccaceae bacterium FCR-1.</title>
        <authorList>
            <person name="Shimoshige H."/>
            <person name="Shimamura S."/>
            <person name="Taoka A."/>
            <person name="Kobayashi H."/>
            <person name="Maekawa T."/>
        </authorList>
    </citation>
    <scope>NUCLEOTIDE SEQUENCE [LARGE SCALE GENOMIC DNA]</scope>
    <source>
        <strain evidence="1 2">FCR-1</strain>
    </source>
</reference>
<proteinExistence type="predicted"/>
<dbReference type="SUPFAM" id="SSF88713">
    <property type="entry name" value="Glycoside hydrolase/deacetylase"/>
    <property type="match status" value="1"/>
</dbReference>
<dbReference type="InterPro" id="IPR011330">
    <property type="entry name" value="Glyco_hydro/deAcase_b/a-brl"/>
</dbReference>
<sequence>MIHLLYSADYELFLGGIDQPEEAVLIEPTARLLACCTRIGIPLTLFADVACLWRYRALGLDRFPDLAEAQLVEAIQNGHDVQSHLHPHWETTRIEAGRFHFDPSSYLCGTCSPDPEARRRRTTAWLRRAATHLTELLTPHAPDYRCIAFRAGGYGLQPDEAMLLAALHETGHRIDSSIIPGFTLHTPMQRVDFTRLPAHGNGWIAPRTGLNKPAPRGEGLMEIPIGACRFTPRHRLALRLPEALRQGWEILLNRSGPAARGTPCNEPIATTSSAGRIKRAWWRFNTVLARDFQRLELGTDPRPLLACFEDHLRASGYREGQEDPLFVAMNIHPKGIHAGHLAALERFHDRVWRRHAGEIRTLTFQQAWRLVEAGIPTENGVRISVHGEPGAGQGSKA</sequence>
<reference evidence="1 2" key="1">
    <citation type="submission" date="2024-05" db="EMBL/GenBank/DDBJ databases">
        <authorList>
            <consortium name="Candidatus Magnetaquicoccaceae bacterium FCR-1 genome sequencing consortium"/>
            <person name="Shimoshige H."/>
            <person name="Shimamura S."/>
            <person name="Taoka A."/>
            <person name="Kobayashi H."/>
            <person name="Maekawa T."/>
        </authorList>
    </citation>
    <scope>NUCLEOTIDE SEQUENCE [LARGE SCALE GENOMIC DNA]</scope>
    <source>
        <strain evidence="1 2">FCR-1</strain>
    </source>
</reference>
<evidence type="ECO:0000313" key="2">
    <source>
        <dbReference type="Proteomes" id="UP001628193"/>
    </source>
</evidence>
<dbReference type="EMBL" id="BAAFGK010000002">
    <property type="protein sequence ID" value="GAB0056196.1"/>
    <property type="molecule type" value="Genomic_DNA"/>
</dbReference>